<gene>
    <name evidence="3" type="primary">RvY_06808-1</name>
    <name evidence="3" type="synonym">RvY_06808.1</name>
    <name evidence="3" type="ORF">RvY_06808</name>
</gene>
<keyword evidence="2" id="KW-0479">Metal-binding</keyword>
<evidence type="ECO:0000256" key="2">
    <source>
        <dbReference type="PIRSR" id="PIRSR607822-1"/>
    </source>
</evidence>
<keyword evidence="4" id="KW-1185">Reference proteome</keyword>
<dbReference type="CDD" id="cd04794">
    <property type="entry name" value="euk_LANCL"/>
    <property type="match status" value="1"/>
</dbReference>
<dbReference type="PRINTS" id="PR01951">
    <property type="entry name" value="LANCEUKARYTE"/>
</dbReference>
<dbReference type="InterPro" id="IPR020464">
    <property type="entry name" value="LanC-like_prot_euk"/>
</dbReference>
<evidence type="ECO:0008006" key="5">
    <source>
        <dbReference type="Google" id="ProtNLM"/>
    </source>
</evidence>
<dbReference type="GO" id="GO:0046872">
    <property type="term" value="F:metal ion binding"/>
    <property type="evidence" value="ECO:0007669"/>
    <property type="project" value="UniProtKB-KW"/>
</dbReference>
<dbReference type="PRINTS" id="PR01950">
    <property type="entry name" value="LANCSUPER"/>
</dbReference>
<name>A0A1D1V8H9_RAMVA</name>
<dbReference type="Gene3D" id="1.50.10.10">
    <property type="match status" value="2"/>
</dbReference>
<evidence type="ECO:0000256" key="1">
    <source>
        <dbReference type="ARBA" id="ARBA00007179"/>
    </source>
</evidence>
<accession>A0A1D1V8H9</accession>
<comment type="similarity">
    <text evidence="1">Belongs to the LanC-like protein family.</text>
</comment>
<proteinExistence type="inferred from homology"/>
<dbReference type="PANTHER" id="PTHR12736">
    <property type="entry name" value="LANC-LIKE PROTEIN"/>
    <property type="match status" value="1"/>
</dbReference>
<protein>
    <recommendedName>
        <fullName evidence="5">LanC-like protein 3 homolog</fullName>
    </recommendedName>
</protein>
<feature type="binding site" evidence="2">
    <location>
        <position position="264"/>
    </location>
    <ligand>
        <name>Zn(2+)</name>
        <dbReference type="ChEBI" id="CHEBI:29105"/>
    </ligand>
</feature>
<dbReference type="AlphaFoldDB" id="A0A1D1V8H9"/>
<feature type="binding site" evidence="2">
    <location>
        <position position="263"/>
    </location>
    <ligand>
        <name>Zn(2+)</name>
        <dbReference type="ChEBI" id="CHEBI:29105"/>
    </ligand>
</feature>
<dbReference type="Proteomes" id="UP000186922">
    <property type="component" value="Unassembled WGS sequence"/>
</dbReference>
<dbReference type="EMBL" id="BDGG01000003">
    <property type="protein sequence ID" value="GAU95133.1"/>
    <property type="molecule type" value="Genomic_DNA"/>
</dbReference>
<dbReference type="GO" id="GO:0031179">
    <property type="term" value="P:peptide modification"/>
    <property type="evidence" value="ECO:0007669"/>
    <property type="project" value="InterPro"/>
</dbReference>
<dbReference type="SUPFAM" id="SSF158745">
    <property type="entry name" value="LanC-like"/>
    <property type="match status" value="1"/>
</dbReference>
<dbReference type="InterPro" id="IPR012341">
    <property type="entry name" value="6hp_glycosidase-like_sf"/>
</dbReference>
<evidence type="ECO:0000313" key="4">
    <source>
        <dbReference type="Proteomes" id="UP000186922"/>
    </source>
</evidence>
<keyword evidence="2" id="KW-0862">Zinc</keyword>
<dbReference type="InterPro" id="IPR007822">
    <property type="entry name" value="LANC-like"/>
</dbReference>
<dbReference type="Pfam" id="PF05147">
    <property type="entry name" value="LANC_like"/>
    <property type="match status" value="1"/>
</dbReference>
<evidence type="ECO:0000313" key="3">
    <source>
        <dbReference type="EMBL" id="GAU95133.1"/>
    </source>
</evidence>
<organism evidence="3 4">
    <name type="scientific">Ramazzottius varieornatus</name>
    <name type="common">Water bear</name>
    <name type="synonym">Tardigrade</name>
    <dbReference type="NCBI Taxonomy" id="947166"/>
    <lineage>
        <taxon>Eukaryota</taxon>
        <taxon>Metazoa</taxon>
        <taxon>Ecdysozoa</taxon>
        <taxon>Tardigrada</taxon>
        <taxon>Eutardigrada</taxon>
        <taxon>Parachela</taxon>
        <taxon>Hypsibioidea</taxon>
        <taxon>Ramazzottiidae</taxon>
        <taxon>Ramazzottius</taxon>
    </lineage>
</organism>
<sequence>MGEATRIITTTMNHGALPRRPEENLEQAFNLLQNVDHYYRDEKLDHEKADLYTGTAGVAYACHRLITIKGVTQKMQQTAVDVTDRFLGFALRPGAKTQGFLTGDPCVLVVSALYYKDIGDSKKAKECIHEYVKMCADVDRMKVKDSTGGVPPKIGAAHGIAAILQILLCFPGALSVVQGAEHDIRKGIDYFLSQQLPNGNFPAKFGETDREDLVHWCHGAPGVINMLAKAYLYFNDKRHLEACGRCADFIWQKGLLRKGSGLCHGISGNGYAFLLMYRLTGNEEFLYRAKCSADFQFQPSVLETSRTPDHPYS</sequence>
<dbReference type="PANTHER" id="PTHR12736:SF7">
    <property type="entry name" value="LANC-LIKE PROTEIN 3"/>
    <property type="match status" value="1"/>
</dbReference>
<reference evidence="3 4" key="1">
    <citation type="journal article" date="2016" name="Nat. Commun.">
        <title>Extremotolerant tardigrade genome and improved radiotolerance of human cultured cells by tardigrade-unique protein.</title>
        <authorList>
            <person name="Hashimoto T."/>
            <person name="Horikawa D.D."/>
            <person name="Saito Y."/>
            <person name="Kuwahara H."/>
            <person name="Kozuka-Hata H."/>
            <person name="Shin-I T."/>
            <person name="Minakuchi Y."/>
            <person name="Ohishi K."/>
            <person name="Motoyama A."/>
            <person name="Aizu T."/>
            <person name="Enomoto A."/>
            <person name="Kondo K."/>
            <person name="Tanaka S."/>
            <person name="Hara Y."/>
            <person name="Koshikawa S."/>
            <person name="Sagara H."/>
            <person name="Miura T."/>
            <person name="Yokobori S."/>
            <person name="Miyagawa K."/>
            <person name="Suzuki Y."/>
            <person name="Kubo T."/>
            <person name="Oyama M."/>
            <person name="Kohara Y."/>
            <person name="Fujiyama A."/>
            <person name="Arakawa K."/>
            <person name="Katayama T."/>
            <person name="Toyoda A."/>
            <person name="Kunieda T."/>
        </authorList>
    </citation>
    <scope>NUCLEOTIDE SEQUENCE [LARGE SCALE GENOMIC DNA]</scope>
    <source>
        <strain evidence="3 4">YOKOZUNA-1</strain>
    </source>
</reference>
<dbReference type="GO" id="GO:0005886">
    <property type="term" value="C:plasma membrane"/>
    <property type="evidence" value="ECO:0007669"/>
    <property type="project" value="TreeGrafter"/>
</dbReference>
<dbReference type="OrthoDB" id="10257263at2759"/>
<feature type="binding site" evidence="2">
    <location>
        <position position="217"/>
    </location>
    <ligand>
        <name>Zn(2+)</name>
        <dbReference type="ChEBI" id="CHEBI:29105"/>
    </ligand>
</feature>
<dbReference type="SMART" id="SM01260">
    <property type="entry name" value="LANC_like"/>
    <property type="match status" value="1"/>
</dbReference>
<comment type="caution">
    <text evidence="3">The sequence shown here is derived from an EMBL/GenBank/DDBJ whole genome shotgun (WGS) entry which is preliminary data.</text>
</comment>
<dbReference type="GO" id="GO:0005975">
    <property type="term" value="P:carbohydrate metabolic process"/>
    <property type="evidence" value="ECO:0007669"/>
    <property type="project" value="InterPro"/>
</dbReference>